<evidence type="ECO:0000259" key="11">
    <source>
        <dbReference type="SMART" id="SM00387"/>
    </source>
</evidence>
<dbReference type="SMART" id="SM00387">
    <property type="entry name" value="HATPase_c"/>
    <property type="match status" value="1"/>
</dbReference>
<dbReference type="InterPro" id="IPR050482">
    <property type="entry name" value="Sensor_HK_TwoCompSys"/>
</dbReference>
<evidence type="ECO:0000256" key="6">
    <source>
        <dbReference type="ARBA" id="ARBA00022989"/>
    </source>
</evidence>
<feature type="domain" description="Single Cache" evidence="12">
    <location>
        <begin position="52"/>
        <end position="143"/>
    </location>
</feature>
<dbReference type="SMART" id="SM01049">
    <property type="entry name" value="Cache_2"/>
    <property type="match status" value="1"/>
</dbReference>
<comment type="caution">
    <text evidence="13">The sequence shown here is derived from an EMBL/GenBank/DDBJ whole genome shotgun (WGS) entry which is preliminary data.</text>
</comment>
<organism evidence="13 14">
    <name type="scientific">Tropicimonas omnivorans</name>
    <dbReference type="NCBI Taxonomy" id="3075590"/>
    <lineage>
        <taxon>Bacteria</taxon>
        <taxon>Pseudomonadati</taxon>
        <taxon>Pseudomonadota</taxon>
        <taxon>Alphaproteobacteria</taxon>
        <taxon>Rhodobacterales</taxon>
        <taxon>Roseobacteraceae</taxon>
        <taxon>Tropicimonas</taxon>
    </lineage>
</organism>
<dbReference type="Pfam" id="PF17200">
    <property type="entry name" value="sCache_2"/>
    <property type="match status" value="1"/>
</dbReference>
<dbReference type="Gene3D" id="3.30.450.20">
    <property type="entry name" value="PAS domain"/>
    <property type="match status" value="1"/>
</dbReference>
<keyword evidence="8 10" id="KW-0472">Membrane</keyword>
<gene>
    <name evidence="13" type="ORF">RM543_12545</name>
</gene>
<feature type="domain" description="Histidine kinase/HSP90-like ATPase" evidence="11">
    <location>
        <begin position="365"/>
        <end position="458"/>
    </location>
</feature>
<dbReference type="PANTHER" id="PTHR24421">
    <property type="entry name" value="NITRATE/NITRITE SENSOR PROTEIN NARX-RELATED"/>
    <property type="match status" value="1"/>
</dbReference>
<evidence type="ECO:0000256" key="2">
    <source>
        <dbReference type="ARBA" id="ARBA00022475"/>
    </source>
</evidence>
<accession>A0ABU3DIW9</accession>
<evidence type="ECO:0000313" key="13">
    <source>
        <dbReference type="EMBL" id="MDT0683518.1"/>
    </source>
</evidence>
<dbReference type="InterPro" id="IPR036890">
    <property type="entry name" value="HATPase_C_sf"/>
</dbReference>
<dbReference type="InterPro" id="IPR011712">
    <property type="entry name" value="Sig_transdc_His_kin_sub3_dim/P"/>
</dbReference>
<feature type="transmembrane region" description="Helical" evidence="10">
    <location>
        <begin position="17"/>
        <end position="38"/>
    </location>
</feature>
<protein>
    <submittedName>
        <fullName evidence="13">Cache domain-containing protein</fullName>
    </submittedName>
</protein>
<dbReference type="InterPro" id="IPR003594">
    <property type="entry name" value="HATPase_dom"/>
</dbReference>
<dbReference type="Pfam" id="PF02518">
    <property type="entry name" value="HATPase_c"/>
    <property type="match status" value="1"/>
</dbReference>
<keyword evidence="14" id="KW-1185">Reference proteome</keyword>
<dbReference type="SUPFAM" id="SSF55874">
    <property type="entry name" value="ATPase domain of HSP90 chaperone/DNA topoisomerase II/histidine kinase"/>
    <property type="match status" value="1"/>
</dbReference>
<dbReference type="PIRSF" id="PIRSF037314">
    <property type="entry name" value="STHK_MctS"/>
    <property type="match status" value="1"/>
</dbReference>
<name>A0ABU3DIW9_9RHOB</name>
<evidence type="ECO:0000256" key="10">
    <source>
        <dbReference type="SAM" id="Phobius"/>
    </source>
</evidence>
<dbReference type="CDD" id="cd16917">
    <property type="entry name" value="HATPase_UhpB-NarQ-NarX-like"/>
    <property type="match status" value="1"/>
</dbReference>
<dbReference type="Gene3D" id="1.20.5.1930">
    <property type="match status" value="1"/>
</dbReference>
<keyword evidence="2" id="KW-1003">Cell membrane</keyword>
<dbReference type="CDD" id="cd18774">
    <property type="entry name" value="PDC2_HK_sensor"/>
    <property type="match status" value="1"/>
</dbReference>
<reference evidence="13 14" key="1">
    <citation type="submission" date="2023-09" db="EMBL/GenBank/DDBJ databases">
        <authorList>
            <person name="Rey-Velasco X."/>
        </authorList>
    </citation>
    <scope>NUCLEOTIDE SEQUENCE [LARGE SCALE GENOMIC DNA]</scope>
    <source>
        <strain evidence="13 14">F158</strain>
    </source>
</reference>
<evidence type="ECO:0000256" key="3">
    <source>
        <dbReference type="ARBA" id="ARBA00022679"/>
    </source>
</evidence>
<keyword evidence="5" id="KW-0418">Kinase</keyword>
<keyword evidence="4 10" id="KW-0812">Transmembrane</keyword>
<feature type="region of interest" description="Disordered" evidence="9">
    <location>
        <begin position="459"/>
        <end position="482"/>
    </location>
</feature>
<dbReference type="Pfam" id="PF07730">
    <property type="entry name" value="HisKA_3"/>
    <property type="match status" value="1"/>
</dbReference>
<evidence type="ECO:0000256" key="9">
    <source>
        <dbReference type="SAM" id="MobiDB-lite"/>
    </source>
</evidence>
<dbReference type="EMBL" id="JAVRHL010000003">
    <property type="protein sequence ID" value="MDT0683518.1"/>
    <property type="molecule type" value="Genomic_DNA"/>
</dbReference>
<dbReference type="RefSeq" id="WP_311692149.1">
    <property type="nucleotide sequence ID" value="NZ_JAVRHL010000003.1"/>
</dbReference>
<keyword evidence="3" id="KW-0808">Transferase</keyword>
<evidence type="ECO:0000313" key="14">
    <source>
        <dbReference type="Proteomes" id="UP001265259"/>
    </source>
</evidence>
<evidence type="ECO:0000259" key="12">
    <source>
        <dbReference type="SMART" id="SM01049"/>
    </source>
</evidence>
<evidence type="ECO:0000256" key="7">
    <source>
        <dbReference type="ARBA" id="ARBA00023012"/>
    </source>
</evidence>
<evidence type="ECO:0000256" key="1">
    <source>
        <dbReference type="ARBA" id="ARBA00004651"/>
    </source>
</evidence>
<evidence type="ECO:0000256" key="4">
    <source>
        <dbReference type="ARBA" id="ARBA00022692"/>
    </source>
</evidence>
<dbReference type="Gene3D" id="3.30.565.10">
    <property type="entry name" value="Histidine kinase-like ATPase, C-terminal domain"/>
    <property type="match status" value="1"/>
</dbReference>
<keyword evidence="6 10" id="KW-1133">Transmembrane helix</keyword>
<proteinExistence type="predicted"/>
<dbReference type="PANTHER" id="PTHR24421:SF37">
    <property type="entry name" value="SENSOR HISTIDINE KINASE NARS"/>
    <property type="match status" value="1"/>
</dbReference>
<comment type="subcellular location">
    <subcellularLocation>
        <location evidence="1">Cell membrane</location>
        <topology evidence="1">Multi-pass membrane protein</topology>
    </subcellularLocation>
</comment>
<feature type="transmembrane region" description="Helical" evidence="10">
    <location>
        <begin position="212"/>
        <end position="233"/>
    </location>
</feature>
<sequence>MRLDLPSSFGPAVSRRVMLVAAIPLLIAAAVIAGIVALQAGRLAEREIAGLERQLIEAKKRELKNYLSIARTAIASEYGRALPDDEEAKLRVTQILAAMIYGQDGFFFVYDYDGTNLVSPRQTDLIGQTLTGTTDAEGTPVVDRLIEIARQGGGYHDYIWERPSTGEDARMVSYVVGLQDWQWALGTGIFIDDVLHGVDAARADVQTRVEETFLWTAAITLTALAAVFLSGLITNIRERRTSSIRLKALTQRIFDTQEEERGRVARELHDSISQILVGARYALELAKRRVRSGDARATESLDTAATALAGAIHEVRRISRDLRPGVLDDLGLGPAIQALCEEFGARTGIDTRFDTVVFRNRLDQEAKIALYRVAQEALTNVERHARATALEVRLFGHSEGATLRISDNGQGMAPVGGSGSAGLGLRNMQERLERLDGRLEIESSRKGTIIEAHVPLTHLLPPEDSADPRAPAPSPRQEATPA</sequence>
<dbReference type="InterPro" id="IPR033480">
    <property type="entry name" value="sCache_2"/>
</dbReference>
<keyword evidence="7" id="KW-0902">Two-component regulatory system</keyword>
<dbReference type="InterPro" id="IPR017171">
    <property type="entry name" value="Sig_transdc_His_kinase_MctS"/>
</dbReference>
<dbReference type="Proteomes" id="UP001265259">
    <property type="component" value="Unassembled WGS sequence"/>
</dbReference>
<evidence type="ECO:0000256" key="8">
    <source>
        <dbReference type="ARBA" id="ARBA00023136"/>
    </source>
</evidence>
<evidence type="ECO:0000256" key="5">
    <source>
        <dbReference type="ARBA" id="ARBA00022777"/>
    </source>
</evidence>